<gene>
    <name evidence="1" type="ORF">Ccrd_010173</name>
</gene>
<sequence length="87" mass="9542">MEPESGSGGLVVFSSMSSIKNHQISNFCKSDGSLVSAVWFCAQAETREIKGHYLNATADAIPYGLRHDEWLQVLPRALVASFVKIDK</sequence>
<dbReference type="AlphaFoldDB" id="A0A124SI31"/>
<organism evidence="1 2">
    <name type="scientific">Cynara cardunculus var. scolymus</name>
    <name type="common">Globe artichoke</name>
    <name type="synonym">Cynara scolymus</name>
    <dbReference type="NCBI Taxonomy" id="59895"/>
    <lineage>
        <taxon>Eukaryota</taxon>
        <taxon>Viridiplantae</taxon>
        <taxon>Streptophyta</taxon>
        <taxon>Embryophyta</taxon>
        <taxon>Tracheophyta</taxon>
        <taxon>Spermatophyta</taxon>
        <taxon>Magnoliopsida</taxon>
        <taxon>eudicotyledons</taxon>
        <taxon>Gunneridae</taxon>
        <taxon>Pentapetalae</taxon>
        <taxon>asterids</taxon>
        <taxon>campanulids</taxon>
        <taxon>Asterales</taxon>
        <taxon>Asteraceae</taxon>
        <taxon>Carduoideae</taxon>
        <taxon>Cardueae</taxon>
        <taxon>Carduinae</taxon>
        <taxon>Cynara</taxon>
    </lineage>
</organism>
<evidence type="ECO:0000313" key="1">
    <source>
        <dbReference type="EMBL" id="KVI11416.1"/>
    </source>
</evidence>
<evidence type="ECO:0000313" key="2">
    <source>
        <dbReference type="Proteomes" id="UP000243975"/>
    </source>
</evidence>
<dbReference type="EMBL" id="LEKV01000137">
    <property type="protein sequence ID" value="KVI11416.1"/>
    <property type="molecule type" value="Genomic_DNA"/>
</dbReference>
<comment type="caution">
    <text evidence="1">The sequence shown here is derived from an EMBL/GenBank/DDBJ whole genome shotgun (WGS) entry which is preliminary data.</text>
</comment>
<proteinExistence type="predicted"/>
<reference evidence="1 2" key="1">
    <citation type="journal article" date="2016" name="Sci. Rep.">
        <title>The genome sequence of the outbreeding globe artichoke constructed de novo incorporating a phase-aware low-pass sequencing strategy of F1 progeny.</title>
        <authorList>
            <person name="Scaglione D."/>
            <person name="Reyes-Chin-Wo S."/>
            <person name="Acquadro A."/>
            <person name="Froenicke L."/>
            <person name="Portis E."/>
            <person name="Beitel C."/>
            <person name="Tirone M."/>
            <person name="Mauro R."/>
            <person name="Lo Monaco A."/>
            <person name="Mauromicale G."/>
            <person name="Faccioli P."/>
            <person name="Cattivelli L."/>
            <person name="Rieseberg L."/>
            <person name="Michelmore R."/>
            <person name="Lanteri S."/>
        </authorList>
    </citation>
    <scope>NUCLEOTIDE SEQUENCE [LARGE SCALE GENOMIC DNA]</scope>
    <source>
        <strain evidence="1">2C</strain>
    </source>
</reference>
<dbReference type="Gramene" id="KVI11416">
    <property type="protein sequence ID" value="KVI11416"/>
    <property type="gene ID" value="Ccrd_010173"/>
</dbReference>
<accession>A0A124SI31</accession>
<dbReference type="Proteomes" id="UP000243975">
    <property type="component" value="Unassembled WGS sequence"/>
</dbReference>
<protein>
    <submittedName>
        <fullName evidence="1">Uncharacterized protein</fullName>
    </submittedName>
</protein>
<name>A0A124SI31_CYNCS</name>
<keyword evidence="2" id="KW-1185">Reference proteome</keyword>